<dbReference type="InterPro" id="IPR008969">
    <property type="entry name" value="CarboxyPept-like_regulatory"/>
</dbReference>
<dbReference type="PANTHER" id="PTHR30069:SF57">
    <property type="entry name" value="TONB-DEPENDENT RECEPTOR"/>
    <property type="match status" value="1"/>
</dbReference>
<evidence type="ECO:0000313" key="10">
    <source>
        <dbReference type="EMBL" id="TXD76879.1"/>
    </source>
</evidence>
<feature type="domain" description="TonB-dependent receptor plug" evidence="8">
    <location>
        <begin position="119"/>
        <end position="218"/>
    </location>
</feature>
<dbReference type="Gene3D" id="2.60.40.1120">
    <property type="entry name" value="Carboxypeptidase-like, regulatory domain"/>
    <property type="match status" value="1"/>
</dbReference>
<reference evidence="10 12" key="2">
    <citation type="submission" date="2019-08" db="EMBL/GenBank/DDBJ databases">
        <title>Genome of Algoriphagus ratkowskyi IC026.</title>
        <authorList>
            <person name="Bowman J.P."/>
        </authorList>
    </citation>
    <scope>NUCLEOTIDE SEQUENCE [LARGE SCALE GENOMIC DNA]</scope>
    <source>
        <strain evidence="10 12">IC026</strain>
    </source>
</reference>
<evidence type="ECO:0000256" key="1">
    <source>
        <dbReference type="ARBA" id="ARBA00004571"/>
    </source>
</evidence>
<dbReference type="RefSeq" id="WP_086502154.1">
    <property type="nucleotide sequence ID" value="NZ_MSSV01000014.1"/>
</dbReference>
<evidence type="ECO:0000313" key="12">
    <source>
        <dbReference type="Proteomes" id="UP000321927"/>
    </source>
</evidence>
<evidence type="ECO:0000256" key="6">
    <source>
        <dbReference type="ARBA" id="ARBA00023237"/>
    </source>
</evidence>
<evidence type="ECO:0000256" key="4">
    <source>
        <dbReference type="ARBA" id="ARBA00022692"/>
    </source>
</evidence>
<reference evidence="9 11" key="1">
    <citation type="submission" date="2018-06" db="EMBL/GenBank/DDBJ databases">
        <title>Genomic Encyclopedia of Archaeal and Bacterial Type Strains, Phase II (KMG-II): from individual species to whole genera.</title>
        <authorList>
            <person name="Goeker M."/>
        </authorList>
    </citation>
    <scope>NUCLEOTIDE SEQUENCE [LARGE SCALE GENOMIC DNA]</scope>
    <source>
        <strain evidence="9 11">DSM 22686</strain>
    </source>
</reference>
<gene>
    <name evidence="10" type="ORF">ESW18_13795</name>
    <name evidence="9" type="ORF">LV84_02713</name>
</gene>
<dbReference type="Proteomes" id="UP000249115">
    <property type="component" value="Unassembled WGS sequence"/>
</dbReference>
<sequence length="799" mass="89883">MKSVILLLALVCSSFTAFSQGIVRGKITNPINNQPVAFANVLVIGTELGAISNENGIYEITNVPTGLYNLRASFVGFKSKTVFEVRVTLARPVQLDFELEEDASELSEVVVSSEFSRSEETPLSVKKLNASEIERYPGGNRDISRVIQALPGVASTPSFRNDILIRGGAPNENKFYIDEIEVPVINHFATQGSSGGPVGILNVNLIKSMDLVAGGFAANRMNALSSFFEIQLKEGRRDKMATQLTVGASELTISNEGPIGGKTTYLLSARRSYLQGLFKLIGLPFLPTFNDFQLKTTTKINDKTELTFIGVGAIDKFVLNEDVPDDETEEERDDRLYLLGVLPVQNQWNYTTGLRLKRFRENGFWTFVLSRNMLNNRSVKYAGNDESSEQNLLFNYTSQESENKFRAENSIFGNGYTVKYGGNYEYSRYYIRNFDRSILATEGETVVEKSTSFFNSYGAFVSGSKYFIGERLLVTGGIRMDGSDFGKSAQNPFNQISPRVSASYQLKSNLYLTANAGIYYQKPAYTVLGYREMGELINQANDVRFIRNDQLIAGIELQSPEKNRRFTVEAFYKHYSNYPSSIRNGISLANLGADFGVIGNEPVESNSKGRAYGLEFLAQQRLFNNFYGIASFTLVRSEFTNPNTTGYIASSWDNRVIMSLTAGKRFGNNWELGARWRYVGGTPYTPYDYDESSLISNWDLRNQPILDFDQINAIRLNSFHQLDLRLDKKYYFNKWNLNWYVDIQNAYNFKAQQPPSLIPVRDLEGNILVDPSDPSRYLLRYLDNPAGTILPTVGIIVEF</sequence>
<evidence type="ECO:0000256" key="2">
    <source>
        <dbReference type="ARBA" id="ARBA00022448"/>
    </source>
</evidence>
<dbReference type="GO" id="GO:0044718">
    <property type="term" value="P:siderophore transmembrane transport"/>
    <property type="evidence" value="ECO:0007669"/>
    <property type="project" value="TreeGrafter"/>
</dbReference>
<dbReference type="InterPro" id="IPR012910">
    <property type="entry name" value="Plug_dom"/>
</dbReference>
<organism evidence="9 11">
    <name type="scientific">Algoriphagus ratkowskyi</name>
    <dbReference type="NCBI Taxonomy" id="57028"/>
    <lineage>
        <taxon>Bacteria</taxon>
        <taxon>Pseudomonadati</taxon>
        <taxon>Bacteroidota</taxon>
        <taxon>Cytophagia</taxon>
        <taxon>Cytophagales</taxon>
        <taxon>Cyclobacteriaceae</taxon>
        <taxon>Algoriphagus</taxon>
    </lineage>
</organism>
<dbReference type="Pfam" id="PF07715">
    <property type="entry name" value="Plug"/>
    <property type="match status" value="1"/>
</dbReference>
<dbReference type="GO" id="GO:0009279">
    <property type="term" value="C:cell outer membrane"/>
    <property type="evidence" value="ECO:0007669"/>
    <property type="project" value="UniProtKB-SubCell"/>
</dbReference>
<evidence type="ECO:0000313" key="9">
    <source>
        <dbReference type="EMBL" id="PZX54560.1"/>
    </source>
</evidence>
<keyword evidence="2" id="KW-0813">Transport</keyword>
<keyword evidence="9" id="KW-0675">Receptor</keyword>
<proteinExistence type="predicted"/>
<keyword evidence="5" id="KW-0472">Membrane</keyword>
<evidence type="ECO:0000256" key="3">
    <source>
        <dbReference type="ARBA" id="ARBA00022452"/>
    </source>
</evidence>
<comment type="caution">
    <text evidence="9">The sequence shown here is derived from an EMBL/GenBank/DDBJ whole genome shotgun (WGS) entry which is preliminary data.</text>
</comment>
<evidence type="ECO:0000256" key="5">
    <source>
        <dbReference type="ARBA" id="ARBA00023136"/>
    </source>
</evidence>
<keyword evidence="12" id="KW-1185">Reference proteome</keyword>
<dbReference type="Pfam" id="PF13715">
    <property type="entry name" value="CarbopepD_reg_2"/>
    <property type="match status" value="1"/>
</dbReference>
<dbReference type="Gene3D" id="2.40.170.20">
    <property type="entry name" value="TonB-dependent receptor, beta-barrel domain"/>
    <property type="match status" value="1"/>
</dbReference>
<dbReference type="Gene3D" id="2.170.130.10">
    <property type="entry name" value="TonB-dependent receptor, plug domain"/>
    <property type="match status" value="1"/>
</dbReference>
<keyword evidence="3" id="KW-1134">Transmembrane beta strand</keyword>
<dbReference type="SUPFAM" id="SSF49464">
    <property type="entry name" value="Carboxypeptidase regulatory domain-like"/>
    <property type="match status" value="1"/>
</dbReference>
<dbReference type="InterPro" id="IPR039426">
    <property type="entry name" value="TonB-dep_rcpt-like"/>
</dbReference>
<keyword evidence="4" id="KW-0812">Transmembrane</keyword>
<evidence type="ECO:0000259" key="8">
    <source>
        <dbReference type="Pfam" id="PF07715"/>
    </source>
</evidence>
<evidence type="ECO:0000313" key="11">
    <source>
        <dbReference type="Proteomes" id="UP000249115"/>
    </source>
</evidence>
<dbReference type="SUPFAM" id="SSF56935">
    <property type="entry name" value="Porins"/>
    <property type="match status" value="1"/>
</dbReference>
<protein>
    <submittedName>
        <fullName evidence="9">Outer membrane receptor protein involved in Fe transport</fullName>
    </submittedName>
    <submittedName>
        <fullName evidence="10">TonB-dependent receptor</fullName>
    </submittedName>
</protein>
<dbReference type="AlphaFoldDB" id="A0A2W7R854"/>
<name>A0A2W7R854_9BACT</name>
<dbReference type="OrthoDB" id="9804995at2"/>
<feature type="signal peptide" evidence="7">
    <location>
        <begin position="1"/>
        <end position="19"/>
    </location>
</feature>
<accession>A0A2W7R854</accession>
<dbReference type="Proteomes" id="UP000321927">
    <property type="component" value="Unassembled WGS sequence"/>
</dbReference>
<comment type="subcellular location">
    <subcellularLocation>
        <location evidence="1">Cell outer membrane</location>
        <topology evidence="1">Multi-pass membrane protein</topology>
    </subcellularLocation>
</comment>
<evidence type="ECO:0000256" key="7">
    <source>
        <dbReference type="SAM" id="SignalP"/>
    </source>
</evidence>
<dbReference type="InterPro" id="IPR037066">
    <property type="entry name" value="Plug_dom_sf"/>
</dbReference>
<keyword evidence="7" id="KW-0732">Signal</keyword>
<dbReference type="EMBL" id="VORV01000009">
    <property type="protein sequence ID" value="TXD76879.1"/>
    <property type="molecule type" value="Genomic_DNA"/>
</dbReference>
<dbReference type="PANTHER" id="PTHR30069">
    <property type="entry name" value="TONB-DEPENDENT OUTER MEMBRANE RECEPTOR"/>
    <property type="match status" value="1"/>
</dbReference>
<keyword evidence="6" id="KW-0998">Cell outer membrane</keyword>
<feature type="chain" id="PRO_5015861592" evidence="7">
    <location>
        <begin position="20"/>
        <end position="799"/>
    </location>
</feature>
<dbReference type="EMBL" id="QKZU01000010">
    <property type="protein sequence ID" value="PZX54560.1"/>
    <property type="molecule type" value="Genomic_DNA"/>
</dbReference>
<dbReference type="InterPro" id="IPR036942">
    <property type="entry name" value="Beta-barrel_TonB_sf"/>
</dbReference>
<dbReference type="GO" id="GO:0015344">
    <property type="term" value="F:siderophore uptake transmembrane transporter activity"/>
    <property type="evidence" value="ECO:0007669"/>
    <property type="project" value="TreeGrafter"/>
</dbReference>